<evidence type="ECO:0000256" key="7">
    <source>
        <dbReference type="ARBA" id="ARBA00023136"/>
    </source>
</evidence>
<feature type="domain" description="CHK kinase-like" evidence="10">
    <location>
        <begin position="635"/>
        <end position="826"/>
    </location>
</feature>
<evidence type="ECO:0000256" key="6">
    <source>
        <dbReference type="ARBA" id="ARBA00022989"/>
    </source>
</evidence>
<evidence type="ECO:0000313" key="12">
    <source>
        <dbReference type="Proteomes" id="UP001151699"/>
    </source>
</evidence>
<keyword evidence="4" id="KW-1003">Cell membrane</keyword>
<dbReference type="InterPro" id="IPR011009">
    <property type="entry name" value="Kinase-like_dom_sf"/>
</dbReference>
<comment type="caution">
    <text evidence="11">The sequence shown here is derived from an EMBL/GenBank/DDBJ whole genome shotgun (WGS) entry which is preliminary data.</text>
</comment>
<sequence>MSTMHSSQSSKIKDKDRNKIEFRIHPESKLNGDLDLITTKKGSETNLKRKKKCQCGTVPLMVFGLILLTFGLLSIKFRISDVILDIRLQMIPGTPPFELWLNPQPEVRLNVFIFTVENANEFLNGNEPNIKIKEIGPIVYREYLKHSDVIFHPNSTLSYTATRRAEFLPLANTPGILNETIVVPNFALLAAAGFVNTQNFFIKFGYTFMEKQYNEGLFINISIYDYLWNYKSRVLEKAKALAPTMVPTLNSGILHGIYVENSDRYNVRIGKKYGDSEFFLINTLNGAPTVPGYNVENGDCYASVQNATEGAMYRQRLTKKSVLSFWRKALCRTAQLHYEKEMKIGNIPAYKYILRSNMYDRLPNKERDCYKGTYGELPNGLTDVSKCYFNMPFAASLPHFYGRSEGFTKKFQGLHPDEEKHTCFTIVEPTMGAPLVQTARSQMNLVIPKLSYLFENHYKKFEEMILPLFWIEYYQNGLTPQMESMIGFFVNVLPIIQITLTSTLLIVGFTLTVVAFDLKFVQMVVNKSDRDRTVESYRVEKGVLDGQNFSSNTIRLFVNLHPTDDRTNVKRNYFLKICLKTEDFLKACEECLYYEKEIEVYSKILPTVEESLRSINEPGQLAPKCYYTDLKRGVLVFEDLSDNNFESVSKSDGMDLDHLRLSLSTLAKWHAATAVLLLTRPELFEWNKKTMYKNSKTIEGFFKSIAKTLSNTAKKWSEFEEVADKLINIPSHVYEDIYKEYLPTENGFNVLLHGDMWSNNILFHHNTQGKPTDIRLVDFALCKHTNPSFDLALLLYGSSHSASITQADRETLIKFYHIELNRLLRKLRYPAQIPTLLDIQALVFRFDFYNALIVLFVIGLRYMGESFDGGFVELTKNAQNGEGESATMYSHPKCIEDLKYLLNMFDRRGYFDF</sequence>
<proteinExistence type="inferred from homology"/>
<evidence type="ECO:0000256" key="1">
    <source>
        <dbReference type="ARBA" id="ARBA00003156"/>
    </source>
</evidence>
<dbReference type="SUPFAM" id="SSF56112">
    <property type="entry name" value="Protein kinase-like (PK-like)"/>
    <property type="match status" value="1"/>
</dbReference>
<evidence type="ECO:0000256" key="9">
    <source>
        <dbReference type="SAM" id="Phobius"/>
    </source>
</evidence>
<evidence type="ECO:0000313" key="11">
    <source>
        <dbReference type="EMBL" id="KAJ6647542.1"/>
    </source>
</evidence>
<dbReference type="Proteomes" id="UP001151699">
    <property type="component" value="Chromosome A"/>
</dbReference>
<dbReference type="Pfam" id="PF02958">
    <property type="entry name" value="EcKL"/>
    <property type="match status" value="1"/>
</dbReference>
<evidence type="ECO:0000256" key="4">
    <source>
        <dbReference type="ARBA" id="ARBA00022475"/>
    </source>
</evidence>
<dbReference type="Pfam" id="PF01130">
    <property type="entry name" value="CD36"/>
    <property type="match status" value="1"/>
</dbReference>
<dbReference type="InterPro" id="IPR015897">
    <property type="entry name" value="CHK_kinase-like"/>
</dbReference>
<dbReference type="EMBL" id="WJQU01000001">
    <property type="protein sequence ID" value="KAJ6647542.1"/>
    <property type="molecule type" value="Genomic_DNA"/>
</dbReference>
<evidence type="ECO:0000256" key="8">
    <source>
        <dbReference type="ARBA" id="ARBA00023180"/>
    </source>
</evidence>
<comment type="similarity">
    <text evidence="3">Belongs to the CD36 family.</text>
</comment>
<feature type="transmembrane region" description="Helical" evidence="9">
    <location>
        <begin position="846"/>
        <end position="864"/>
    </location>
</feature>
<dbReference type="OrthoDB" id="8187528at2759"/>
<gene>
    <name evidence="11" type="primary">SCARB1_1</name>
    <name evidence="11" type="ORF">Bhyg_02765</name>
</gene>
<keyword evidence="5 9" id="KW-0812">Transmembrane</keyword>
<feature type="transmembrane region" description="Helical" evidence="9">
    <location>
        <begin position="58"/>
        <end position="77"/>
    </location>
</feature>
<dbReference type="PANTHER" id="PTHR11923">
    <property type="entry name" value="SCAVENGER RECEPTOR CLASS B TYPE-1 SR-B1"/>
    <property type="match status" value="1"/>
</dbReference>
<dbReference type="PANTHER" id="PTHR11923:SF89">
    <property type="entry name" value="GH15894P"/>
    <property type="match status" value="1"/>
</dbReference>
<comment type="subcellular location">
    <subcellularLocation>
        <location evidence="2">Cell membrane</location>
    </subcellularLocation>
</comment>
<dbReference type="GO" id="GO:0005886">
    <property type="term" value="C:plasma membrane"/>
    <property type="evidence" value="ECO:0007669"/>
    <property type="project" value="UniProtKB-SubCell"/>
</dbReference>
<keyword evidence="6 9" id="KW-1133">Transmembrane helix</keyword>
<name>A0A9Q0S6U3_9DIPT</name>
<keyword evidence="8" id="KW-0325">Glycoprotein</keyword>
<feature type="transmembrane region" description="Helical" evidence="9">
    <location>
        <begin position="485"/>
        <end position="518"/>
    </location>
</feature>
<comment type="function">
    <text evidence="1">Plays an olfactory role that is not restricted to pheromone sensitivity.</text>
</comment>
<keyword evidence="12" id="KW-1185">Reference proteome</keyword>
<evidence type="ECO:0000256" key="2">
    <source>
        <dbReference type="ARBA" id="ARBA00004236"/>
    </source>
</evidence>
<keyword evidence="11" id="KW-0675">Receptor</keyword>
<evidence type="ECO:0000256" key="3">
    <source>
        <dbReference type="ARBA" id="ARBA00010532"/>
    </source>
</evidence>
<dbReference type="InterPro" id="IPR002159">
    <property type="entry name" value="CD36_fam"/>
</dbReference>
<dbReference type="PRINTS" id="PR01609">
    <property type="entry name" value="CD36FAMILY"/>
</dbReference>
<dbReference type="AlphaFoldDB" id="A0A9Q0S6U3"/>
<dbReference type="GO" id="GO:0005044">
    <property type="term" value="F:scavenger receptor activity"/>
    <property type="evidence" value="ECO:0007669"/>
    <property type="project" value="TreeGrafter"/>
</dbReference>
<dbReference type="GO" id="GO:0005737">
    <property type="term" value="C:cytoplasm"/>
    <property type="evidence" value="ECO:0007669"/>
    <property type="project" value="TreeGrafter"/>
</dbReference>
<dbReference type="SMART" id="SM00587">
    <property type="entry name" value="CHK"/>
    <property type="match status" value="1"/>
</dbReference>
<dbReference type="Gene3D" id="3.90.1200.10">
    <property type="match status" value="1"/>
</dbReference>
<keyword evidence="7 9" id="KW-0472">Membrane</keyword>
<evidence type="ECO:0000259" key="10">
    <source>
        <dbReference type="SMART" id="SM00587"/>
    </source>
</evidence>
<accession>A0A9Q0S6U3</accession>
<reference evidence="11" key="1">
    <citation type="submission" date="2022-07" db="EMBL/GenBank/DDBJ databases">
        <authorList>
            <person name="Trinca V."/>
            <person name="Uliana J.V.C."/>
            <person name="Torres T.T."/>
            <person name="Ward R.J."/>
            <person name="Monesi N."/>
        </authorList>
    </citation>
    <scope>NUCLEOTIDE SEQUENCE</scope>
    <source>
        <strain evidence="11">HSMRA1968</strain>
        <tissue evidence="11">Whole embryos</tissue>
    </source>
</reference>
<protein>
    <submittedName>
        <fullName evidence="11">Scavenger receptor class B member 1</fullName>
    </submittedName>
</protein>
<dbReference type="InterPro" id="IPR004119">
    <property type="entry name" value="EcKL"/>
</dbReference>
<organism evidence="11 12">
    <name type="scientific">Pseudolycoriella hygida</name>
    <dbReference type="NCBI Taxonomy" id="35572"/>
    <lineage>
        <taxon>Eukaryota</taxon>
        <taxon>Metazoa</taxon>
        <taxon>Ecdysozoa</taxon>
        <taxon>Arthropoda</taxon>
        <taxon>Hexapoda</taxon>
        <taxon>Insecta</taxon>
        <taxon>Pterygota</taxon>
        <taxon>Neoptera</taxon>
        <taxon>Endopterygota</taxon>
        <taxon>Diptera</taxon>
        <taxon>Nematocera</taxon>
        <taxon>Sciaroidea</taxon>
        <taxon>Sciaridae</taxon>
        <taxon>Pseudolycoriella</taxon>
    </lineage>
</organism>
<evidence type="ECO:0000256" key="5">
    <source>
        <dbReference type="ARBA" id="ARBA00022692"/>
    </source>
</evidence>